<evidence type="ECO:0000313" key="5">
    <source>
        <dbReference type="Proteomes" id="UP000749559"/>
    </source>
</evidence>
<accession>A0A8S4NUV7</accession>
<feature type="domain" description="Sfi1 spindle body" evidence="3">
    <location>
        <begin position="588"/>
        <end position="812"/>
    </location>
</feature>
<comment type="caution">
    <text evidence="4">The sequence shown here is derived from an EMBL/GenBank/DDBJ whole genome shotgun (WGS) entry which is preliminary data.</text>
</comment>
<dbReference type="Pfam" id="PF08457">
    <property type="entry name" value="Sfi1"/>
    <property type="match status" value="1"/>
</dbReference>
<dbReference type="PANTHER" id="PTHR22028">
    <property type="entry name" value="SFI1 SPINDLE BODY DOMAIN-CONTAINING PROTEIN-RELATED"/>
    <property type="match status" value="1"/>
</dbReference>
<sequence>MKESRDTLSPLGRVSQKQAGTFVQRSVTSGSPTASTGMSKKTVLRQLDAELQVRAERLKMWSHGDAGNHGINNNNVKNGNYGNHGDSNRNLPTTSKPSEGSTIQRPRPSNHKLQTRIISQPKSGIPQVKSGKLTKLAQYKPSYTWNRGGRLKELRIRCLARKFLYLWLQKVFGRLLPSEARAHYRKITLKKLFGEWHMLWWSSHREWRLNFRAECHYRYTMWNKVWRLWREYTLKQRAKTAKFKLAIHYADVSSLKHCFDRWRDYIEIKREKTSRKITAEHFAYQLAIRHVWTVWRGKLLDLRVEREQEVVAHHIWQLRLLTRFWSVWRDHYLASVEAKDLETLAISHNRTMILSLVWKAWMQYIINRREKSAIKEFATRHHNDVLSQRYFLIWQNRWHQHQKRARHAERLDQLAKRVRLRRIFTHWQHYIDLVYEKRSQTQRAEMHYMRHLLRVGFKGLQLYVVQRRIKVVRQHMASQLRCKMLLHRTWNSWLNRCESSEELKMLSLSRKAWKHHQKKVLQRAVDQWKTYVRWRFHRQKQYVIADAHYTTRYIPRLLHHWQLFVEIRQDKRHMEKEALCFLRVNTCAKFFYTWRSAYSQSLDNRMMENMAILHNEATLRKQYLITWRMKTHLRLEEKDHQVLAVSHYGTVICRKVFSAWVNIIREANKQHAAEARAERHNIHTRKTLVLNAWKRYTQYRREKNRKTQRARHHFKEVVCKKVIIVWRQETEQHRARVNEAEKRYKIKCLKHLRWAFIEWHSNTVEGKQLKAKTSVADSWFRHNTLNKVLQHWRDHAVVARYKRQHTNTQVQEARLQLNKVVLLHSLVRWRAAKDSAVLSRLKQEQAAIHCNHNVLSKIMRAWRQYVSLSHKKQLLEQQCIWLRNTRLTVTMFMKWRSVYHESVQERAKTGIALWQWSLVVQRKSLIAWYQYVQERKYKKRRLDTALKEHRARLVKRGVTQWLAVAADISHSRRRLAAKRQAQSAFDNYYVVERCALHWRSVVQQRKHKQTLRSQHKRSQDKVPYPIYDEACMGTGFIAPGITRHVQDIDIHNMGLMGEPSGERCTIPSATTGPHRPGPHTHVADPHLPGPHIADPHLPGPHIAVPHLPGPHIADPHTPSPSMFSPIKPQRLPPRKPNFLQESLKREGLYKSGEDQALREHIDLPLADPESHNTDTERKKVVHFETNPIIDSTPRLPPPAPSPQRVQLQPPYPQRPYTMAAPPGMTPLDNRPYSSPECYPGVNPPGDIYTISPEPRLRNTDQSVLGGSKISTDASKQSLTLLPPSAFTQKLTDSQTHDTTDGFNKLNEVVYKPDKDMLKLNDEMLKTDEGIFHLTQAQGAPFDHGVRRGTLLPEGGTTRGTYVQEKDAPDKPSMHCEVEHIRDQLKNWQANKQKLKVLREQREKLRSWVSCQTIQDDHYHTVKHELKEMEVEMHELEELVSDEKEKCHKLLHSISPFISEQ</sequence>
<keyword evidence="5" id="KW-1185">Reference proteome</keyword>
<dbReference type="GO" id="GO:0019902">
    <property type="term" value="F:phosphatase binding"/>
    <property type="evidence" value="ECO:0007669"/>
    <property type="project" value="TreeGrafter"/>
</dbReference>
<dbReference type="InterPro" id="IPR052270">
    <property type="entry name" value="CACF_protein"/>
</dbReference>
<protein>
    <recommendedName>
        <fullName evidence="3">Sfi1 spindle body domain-containing protein</fullName>
    </recommendedName>
</protein>
<dbReference type="OrthoDB" id="195843at2759"/>
<evidence type="ECO:0000313" key="4">
    <source>
        <dbReference type="EMBL" id="CAH1783764.1"/>
    </source>
</evidence>
<gene>
    <name evidence="4" type="ORF">OFUS_LOCUS10069</name>
</gene>
<feature type="compositionally biased region" description="Polar residues" evidence="2">
    <location>
        <begin position="88"/>
        <end position="104"/>
    </location>
</feature>
<feature type="region of interest" description="Disordered" evidence="2">
    <location>
        <begin position="1351"/>
        <end position="1371"/>
    </location>
</feature>
<feature type="compositionally biased region" description="Low complexity" evidence="2">
    <location>
        <begin position="64"/>
        <end position="85"/>
    </location>
</feature>
<feature type="region of interest" description="Disordered" evidence="2">
    <location>
        <begin position="1112"/>
        <end position="1135"/>
    </location>
</feature>
<reference evidence="4" key="1">
    <citation type="submission" date="2022-03" db="EMBL/GenBank/DDBJ databases">
        <authorList>
            <person name="Martin C."/>
        </authorList>
    </citation>
    <scope>NUCLEOTIDE SEQUENCE</scope>
</reference>
<organism evidence="4 5">
    <name type="scientific">Owenia fusiformis</name>
    <name type="common">Polychaete worm</name>
    <dbReference type="NCBI Taxonomy" id="6347"/>
    <lineage>
        <taxon>Eukaryota</taxon>
        <taxon>Metazoa</taxon>
        <taxon>Spiralia</taxon>
        <taxon>Lophotrochozoa</taxon>
        <taxon>Annelida</taxon>
        <taxon>Polychaeta</taxon>
        <taxon>Sedentaria</taxon>
        <taxon>Canalipalpata</taxon>
        <taxon>Sabellida</taxon>
        <taxon>Oweniida</taxon>
        <taxon>Oweniidae</taxon>
        <taxon>Owenia</taxon>
    </lineage>
</organism>
<dbReference type="EMBL" id="CAIIXF020000005">
    <property type="protein sequence ID" value="CAH1783764.1"/>
    <property type="molecule type" value="Genomic_DNA"/>
</dbReference>
<keyword evidence="1" id="KW-0175">Coiled coil</keyword>
<dbReference type="InterPro" id="IPR013665">
    <property type="entry name" value="Sfi1_dom"/>
</dbReference>
<evidence type="ECO:0000259" key="3">
    <source>
        <dbReference type="Pfam" id="PF08457"/>
    </source>
</evidence>
<feature type="compositionally biased region" description="Polar residues" evidence="2">
    <location>
        <begin position="15"/>
        <end position="39"/>
    </location>
</feature>
<evidence type="ECO:0000256" key="1">
    <source>
        <dbReference type="SAM" id="Coils"/>
    </source>
</evidence>
<evidence type="ECO:0000256" key="2">
    <source>
        <dbReference type="SAM" id="MobiDB-lite"/>
    </source>
</evidence>
<dbReference type="Proteomes" id="UP000749559">
    <property type="component" value="Unassembled WGS sequence"/>
</dbReference>
<feature type="region of interest" description="Disordered" evidence="2">
    <location>
        <begin position="64"/>
        <end position="117"/>
    </location>
</feature>
<name>A0A8S4NUV7_OWEFU</name>
<dbReference type="PANTHER" id="PTHR22028:SF4">
    <property type="entry name" value="PROTEIN SFI1 HOMOLOG"/>
    <property type="match status" value="1"/>
</dbReference>
<feature type="region of interest" description="Disordered" evidence="2">
    <location>
        <begin position="1"/>
        <end position="41"/>
    </location>
</feature>
<proteinExistence type="predicted"/>
<feature type="coiled-coil region" evidence="1">
    <location>
        <begin position="1377"/>
        <end position="1445"/>
    </location>
</feature>